<dbReference type="Pfam" id="PF02254">
    <property type="entry name" value="TrkA_N"/>
    <property type="match status" value="1"/>
</dbReference>
<dbReference type="InterPro" id="IPR003148">
    <property type="entry name" value="RCK_N"/>
</dbReference>
<evidence type="ECO:0000256" key="1">
    <source>
        <dbReference type="ARBA" id="ARBA00003660"/>
    </source>
</evidence>
<dbReference type="PROSITE" id="PS51202">
    <property type="entry name" value="RCK_C"/>
    <property type="match status" value="1"/>
</dbReference>
<keyword evidence="3" id="KW-0633">Potassium transport</keyword>
<keyword evidence="10" id="KW-1185">Reference proteome</keyword>
<dbReference type="Proteomes" id="UP000070341">
    <property type="component" value="Unassembled WGS sequence"/>
</dbReference>
<dbReference type="PANTHER" id="PTHR43833:SF5">
    <property type="entry name" value="TRK SYSTEM POTASSIUM UPTAKE PROTEIN TRKA"/>
    <property type="match status" value="1"/>
</dbReference>
<comment type="caution">
    <text evidence="9">The sequence shown here is derived from an EMBL/GenBank/DDBJ whole genome shotgun (WGS) entry which is preliminary data.</text>
</comment>
<feature type="domain" description="RCK C-terminal" evidence="8">
    <location>
        <begin position="136"/>
        <end position="217"/>
    </location>
</feature>
<keyword evidence="5" id="KW-0520">NAD</keyword>
<evidence type="ECO:0000256" key="5">
    <source>
        <dbReference type="ARBA" id="ARBA00023027"/>
    </source>
</evidence>
<evidence type="ECO:0000256" key="6">
    <source>
        <dbReference type="ARBA" id="ARBA00023065"/>
    </source>
</evidence>
<keyword evidence="4" id="KW-0630">Potassium</keyword>
<dbReference type="PATRIC" id="fig|1698270.3.peg.323"/>
<keyword evidence="6" id="KW-0406">Ion transport</keyword>
<dbReference type="PRINTS" id="PR00335">
    <property type="entry name" value="KUPTAKETRKA"/>
</dbReference>
<organism evidence="9 10">
    <name type="scientific">candidate division MSBL1 archaeon SCGC-AAA259M10</name>
    <dbReference type="NCBI Taxonomy" id="1698270"/>
    <lineage>
        <taxon>Archaea</taxon>
        <taxon>Methanobacteriati</taxon>
        <taxon>Methanobacteriota</taxon>
        <taxon>candidate division MSBL1</taxon>
    </lineage>
</organism>
<dbReference type="GO" id="GO:0015079">
    <property type="term" value="F:potassium ion transmembrane transporter activity"/>
    <property type="evidence" value="ECO:0007669"/>
    <property type="project" value="InterPro"/>
</dbReference>
<evidence type="ECO:0000256" key="4">
    <source>
        <dbReference type="ARBA" id="ARBA00022958"/>
    </source>
</evidence>
<dbReference type="Gene3D" id="3.30.70.1450">
    <property type="entry name" value="Regulator of K+ conductance, C-terminal domain"/>
    <property type="match status" value="1"/>
</dbReference>
<dbReference type="InterPro" id="IPR006036">
    <property type="entry name" value="K_uptake_TrkA"/>
</dbReference>
<dbReference type="PROSITE" id="PS51201">
    <property type="entry name" value="RCK_N"/>
    <property type="match status" value="1"/>
</dbReference>
<evidence type="ECO:0000313" key="10">
    <source>
        <dbReference type="Proteomes" id="UP000070341"/>
    </source>
</evidence>
<gene>
    <name evidence="9" type="ORF">AKJ40_01800</name>
</gene>
<dbReference type="SUPFAM" id="SSF51735">
    <property type="entry name" value="NAD(P)-binding Rossmann-fold domains"/>
    <property type="match status" value="1"/>
</dbReference>
<dbReference type="InterPro" id="IPR006037">
    <property type="entry name" value="RCK_C"/>
</dbReference>
<dbReference type="EMBL" id="LHXU01000018">
    <property type="protein sequence ID" value="KXB00157.1"/>
    <property type="molecule type" value="Genomic_DNA"/>
</dbReference>
<dbReference type="InterPro" id="IPR036721">
    <property type="entry name" value="RCK_C_sf"/>
</dbReference>
<dbReference type="Pfam" id="PF02080">
    <property type="entry name" value="TrkA_C"/>
    <property type="match status" value="1"/>
</dbReference>
<dbReference type="Gene3D" id="3.40.50.720">
    <property type="entry name" value="NAD(P)-binding Rossmann-like Domain"/>
    <property type="match status" value="1"/>
</dbReference>
<proteinExistence type="predicted"/>
<evidence type="ECO:0000313" key="9">
    <source>
        <dbReference type="EMBL" id="KXB00157.1"/>
    </source>
</evidence>
<evidence type="ECO:0000256" key="2">
    <source>
        <dbReference type="ARBA" id="ARBA00022448"/>
    </source>
</evidence>
<evidence type="ECO:0000259" key="8">
    <source>
        <dbReference type="PROSITE" id="PS51202"/>
    </source>
</evidence>
<sequence length="221" mass="23405">MKIVIVGGGRTGRGLAERLIKLDHEVTIIEQEEETAQELASDLDALVMEGSGSSMDVLKDAEAKNADVLAAVTGSDEVNFMACKLAKKVGVDRVITRVNESEHAEIYEDVGADVTISPVGATIGLFERAVTGPGIYGMLSLGGSEADVIEVTVSEDSEAVGKSIDELDLPRLCTIAVVNRGGKLISPRGKTEFLEDDRVIIAGPPDDVITAGKLFHKKNKT</sequence>
<dbReference type="PANTHER" id="PTHR43833">
    <property type="entry name" value="POTASSIUM CHANNEL PROTEIN 2-RELATED-RELATED"/>
    <property type="match status" value="1"/>
</dbReference>
<dbReference type="SUPFAM" id="SSF116726">
    <property type="entry name" value="TrkA C-terminal domain-like"/>
    <property type="match status" value="1"/>
</dbReference>
<evidence type="ECO:0000259" key="7">
    <source>
        <dbReference type="PROSITE" id="PS51201"/>
    </source>
</evidence>
<accession>A0A133V131</accession>
<protein>
    <recommendedName>
        <fullName evidence="11">Potassium transporter TrkA</fullName>
    </recommendedName>
</protein>
<dbReference type="GO" id="GO:0005886">
    <property type="term" value="C:plasma membrane"/>
    <property type="evidence" value="ECO:0007669"/>
    <property type="project" value="InterPro"/>
</dbReference>
<evidence type="ECO:0008006" key="11">
    <source>
        <dbReference type="Google" id="ProtNLM"/>
    </source>
</evidence>
<name>A0A133V131_9EURY</name>
<keyword evidence="2" id="KW-0813">Transport</keyword>
<dbReference type="InterPro" id="IPR050721">
    <property type="entry name" value="Trk_Ktr_HKT_K-transport"/>
</dbReference>
<dbReference type="AlphaFoldDB" id="A0A133V131"/>
<reference evidence="9 10" key="1">
    <citation type="journal article" date="2016" name="Sci. Rep.">
        <title>Metabolic traits of an uncultured archaeal lineage -MSBL1- from brine pools of the Red Sea.</title>
        <authorList>
            <person name="Mwirichia R."/>
            <person name="Alam I."/>
            <person name="Rashid M."/>
            <person name="Vinu M."/>
            <person name="Ba-Alawi W."/>
            <person name="Anthony Kamau A."/>
            <person name="Kamanda Ngugi D."/>
            <person name="Goker M."/>
            <person name="Klenk H.P."/>
            <person name="Bajic V."/>
            <person name="Stingl U."/>
        </authorList>
    </citation>
    <scope>NUCLEOTIDE SEQUENCE [LARGE SCALE GENOMIC DNA]</scope>
    <source>
        <strain evidence="9">SCGC-AAA259M10</strain>
    </source>
</reference>
<dbReference type="InterPro" id="IPR036291">
    <property type="entry name" value="NAD(P)-bd_dom_sf"/>
</dbReference>
<evidence type="ECO:0000256" key="3">
    <source>
        <dbReference type="ARBA" id="ARBA00022538"/>
    </source>
</evidence>
<feature type="domain" description="RCK N-terminal" evidence="7">
    <location>
        <begin position="1"/>
        <end position="118"/>
    </location>
</feature>
<comment type="function">
    <text evidence="1">Part of a potassium transport system.</text>
</comment>